<gene>
    <name evidence="2" type="ORF">Rhola_00013830</name>
</gene>
<keyword evidence="1" id="KW-1133">Transmembrane helix</keyword>
<dbReference type="HOGENOM" id="CLU_120441_0_0_11"/>
<dbReference type="AlphaFoldDB" id="A0A060JI66"/>
<dbReference type="OrthoDB" id="9810847at2"/>
<dbReference type="Proteomes" id="UP000067708">
    <property type="component" value="Chromosome"/>
</dbReference>
<dbReference type="PANTHER" id="PTHR37309:SF1">
    <property type="entry name" value="SLR0284 PROTEIN"/>
    <property type="match status" value="1"/>
</dbReference>
<dbReference type="Pfam" id="PF04020">
    <property type="entry name" value="Phage_holin_4_2"/>
    <property type="match status" value="1"/>
</dbReference>
<evidence type="ECO:0000313" key="2">
    <source>
        <dbReference type="EMBL" id="AIC48172.1"/>
    </source>
</evidence>
<dbReference type="PANTHER" id="PTHR37309">
    <property type="entry name" value="SLR0284 PROTEIN"/>
    <property type="match status" value="1"/>
</dbReference>
<dbReference type="InterPro" id="IPR007165">
    <property type="entry name" value="Phage_holin_4_2"/>
</dbReference>
<sequence length="141" mass="15298">MVRFLVSTVINALGLWAVTLCIPAIKLTPYGGTELWQTIASFLLVGAVFGFVNGIIAPVIKVLALPLYILTFGLISFLINGALLLFVAWLSQLWGNGVFTIYGFNQEGLTVESLGWAILGSIVMSITAFFARAVFKTLRLI</sequence>
<dbReference type="RefSeq" id="WP_038503419.1">
    <property type="nucleotide sequence ID" value="NZ_AP026911.1"/>
</dbReference>
<organism evidence="2 3">
    <name type="scientific">Rhodoluna lacicola</name>
    <dbReference type="NCBI Taxonomy" id="529884"/>
    <lineage>
        <taxon>Bacteria</taxon>
        <taxon>Bacillati</taxon>
        <taxon>Actinomycetota</taxon>
        <taxon>Actinomycetes</taxon>
        <taxon>Micrococcales</taxon>
        <taxon>Microbacteriaceae</taxon>
        <taxon>Luna cluster</taxon>
        <taxon>Luna-1 subcluster</taxon>
        <taxon>Rhodoluna</taxon>
    </lineage>
</organism>
<dbReference type="KEGG" id="rla:Rhola_00013830"/>
<name>A0A060JI66_9MICO</name>
<dbReference type="STRING" id="529884.Rhola_00013830"/>
<feature type="transmembrane region" description="Helical" evidence="1">
    <location>
        <begin position="39"/>
        <end position="60"/>
    </location>
</feature>
<feature type="transmembrane region" description="Helical" evidence="1">
    <location>
        <begin position="114"/>
        <end position="135"/>
    </location>
</feature>
<accession>A0A060JI66</accession>
<feature type="transmembrane region" description="Helical" evidence="1">
    <location>
        <begin position="67"/>
        <end position="94"/>
    </location>
</feature>
<reference evidence="2 3" key="1">
    <citation type="journal article" date="2014" name="Int. J. Syst. Evol. Microbiol.">
        <title>Rhodoluna lacicola gen. nov., sp. nov., a planktonic freshwater bacterium with stream-lined genome.</title>
        <authorList>
            <person name="Hahn M."/>
            <person name="Schmidt J."/>
            <person name="Taipale S.J."/>
            <person name="Doolittle W.F."/>
            <person name="Koll U."/>
        </authorList>
    </citation>
    <scope>NUCLEOTIDE SEQUENCE [LARGE SCALE GENOMIC DNA]</scope>
    <source>
        <strain evidence="2 3">MWH-Ta8</strain>
    </source>
</reference>
<evidence type="ECO:0000313" key="3">
    <source>
        <dbReference type="Proteomes" id="UP000067708"/>
    </source>
</evidence>
<dbReference type="EMBL" id="CP007490">
    <property type="protein sequence ID" value="AIC48172.1"/>
    <property type="molecule type" value="Genomic_DNA"/>
</dbReference>
<evidence type="ECO:0000256" key="1">
    <source>
        <dbReference type="SAM" id="Phobius"/>
    </source>
</evidence>
<dbReference type="eggNOG" id="COG1950">
    <property type="taxonomic scope" value="Bacteria"/>
</dbReference>
<protein>
    <submittedName>
        <fullName evidence="2">Putative membrane protein</fullName>
    </submittedName>
</protein>
<proteinExistence type="predicted"/>
<keyword evidence="3" id="KW-1185">Reference proteome</keyword>
<keyword evidence="1" id="KW-0472">Membrane</keyword>
<keyword evidence="1" id="KW-0812">Transmembrane</keyword>